<dbReference type="CDD" id="cd03801">
    <property type="entry name" value="GT4_PimA-like"/>
    <property type="match status" value="1"/>
</dbReference>
<dbReference type="EMBL" id="JQBR01000006">
    <property type="protein sequence ID" value="KRN66080.1"/>
    <property type="molecule type" value="Genomic_DNA"/>
</dbReference>
<protein>
    <submittedName>
        <fullName evidence="2">Cps1B protein</fullName>
    </submittedName>
</protein>
<gene>
    <name evidence="2" type="ORF">IV80_GL001641</name>
</gene>
<evidence type="ECO:0000313" key="2">
    <source>
        <dbReference type="EMBL" id="KRN66080.1"/>
    </source>
</evidence>
<evidence type="ECO:0000313" key="3">
    <source>
        <dbReference type="Proteomes" id="UP000051568"/>
    </source>
</evidence>
<sequence>MKIVFVLPEKMNVPVGGYKIIYEYADFLAGQGYEVAIDHFWFWKHDPRFTSAKTKTRLFLKKIAYLCHLKRVDPKIPWYTFKHRVNLNFKLNFKPSQVTNGDCVIATAWFTAPYVNTLSKFKKAKFYFVQHYEIWDGAKSLVDATWKLPMHKIVIASWLKDIAAQMGEKAEFIPNFVDDDIRLTNPIEQRKPTISMLYHTNEWKGTQDGLKAITSIHRKDPKVKVKLFGVYPRPTTLPDWIQYYQNPAREVLRDEIYNQSSIFVFPSRTEGWGLTATEAMACGAALVATDNGGVRDFGIHNQTALISPVQDSKQLAANILRLLNDEQLRVELATNGIKFVAKYRISNSGSQLAKFLEEQSKNE</sequence>
<dbReference type="PANTHER" id="PTHR12526">
    <property type="entry name" value="GLYCOSYLTRANSFERASE"/>
    <property type="match status" value="1"/>
</dbReference>
<organism evidence="2 3">
    <name type="scientific">Pediococcus cellicola</name>
    <dbReference type="NCBI Taxonomy" id="319652"/>
    <lineage>
        <taxon>Bacteria</taxon>
        <taxon>Bacillati</taxon>
        <taxon>Bacillota</taxon>
        <taxon>Bacilli</taxon>
        <taxon>Lactobacillales</taxon>
        <taxon>Lactobacillaceae</taxon>
        <taxon>Pediococcus</taxon>
    </lineage>
</organism>
<dbReference type="Proteomes" id="UP000051568">
    <property type="component" value="Unassembled WGS sequence"/>
</dbReference>
<evidence type="ECO:0000259" key="1">
    <source>
        <dbReference type="Pfam" id="PF00534"/>
    </source>
</evidence>
<name>A0A0R2IM23_9LACO</name>
<comment type="caution">
    <text evidence="2">The sequence shown here is derived from an EMBL/GenBank/DDBJ whole genome shotgun (WGS) entry which is preliminary data.</text>
</comment>
<dbReference type="OrthoDB" id="9797829at2"/>
<dbReference type="STRING" id="319652.IV80_GL001641"/>
<dbReference type="SUPFAM" id="SSF53756">
    <property type="entry name" value="UDP-Glycosyltransferase/glycogen phosphorylase"/>
    <property type="match status" value="1"/>
</dbReference>
<dbReference type="InterPro" id="IPR001296">
    <property type="entry name" value="Glyco_trans_1"/>
</dbReference>
<dbReference type="RefSeq" id="WP_057751355.1">
    <property type="nucleotide sequence ID" value="NZ_BJVH01000007.1"/>
</dbReference>
<keyword evidence="3" id="KW-1185">Reference proteome</keyword>
<dbReference type="AlphaFoldDB" id="A0A0R2IM23"/>
<dbReference type="Gene3D" id="3.40.50.11090">
    <property type="match status" value="1"/>
</dbReference>
<dbReference type="GO" id="GO:0016757">
    <property type="term" value="F:glycosyltransferase activity"/>
    <property type="evidence" value="ECO:0007669"/>
    <property type="project" value="InterPro"/>
</dbReference>
<proteinExistence type="predicted"/>
<dbReference type="PATRIC" id="fig|319652.3.peg.1663"/>
<dbReference type="Gene3D" id="3.40.50.2000">
    <property type="entry name" value="Glycogen Phosphorylase B"/>
    <property type="match status" value="1"/>
</dbReference>
<accession>A0A0R2IM23</accession>
<feature type="domain" description="Glycosyl transferase family 1" evidence="1">
    <location>
        <begin position="181"/>
        <end position="338"/>
    </location>
</feature>
<dbReference type="Pfam" id="PF00534">
    <property type="entry name" value="Glycos_transf_1"/>
    <property type="match status" value="1"/>
</dbReference>
<reference evidence="2 3" key="1">
    <citation type="journal article" date="2015" name="Genome Announc.">
        <title>Expanding the biotechnology potential of lactobacilli through comparative genomics of 213 strains and associated genera.</title>
        <authorList>
            <person name="Sun Z."/>
            <person name="Harris H.M."/>
            <person name="McCann A."/>
            <person name="Guo C."/>
            <person name="Argimon S."/>
            <person name="Zhang W."/>
            <person name="Yang X."/>
            <person name="Jeffery I.B."/>
            <person name="Cooney J.C."/>
            <person name="Kagawa T.F."/>
            <person name="Liu W."/>
            <person name="Song Y."/>
            <person name="Salvetti E."/>
            <person name="Wrobel A."/>
            <person name="Rasinkangas P."/>
            <person name="Parkhill J."/>
            <person name="Rea M.C."/>
            <person name="O'Sullivan O."/>
            <person name="Ritari J."/>
            <person name="Douillard F.P."/>
            <person name="Paul Ross R."/>
            <person name="Yang R."/>
            <person name="Briner A.E."/>
            <person name="Felis G.E."/>
            <person name="de Vos W.M."/>
            <person name="Barrangou R."/>
            <person name="Klaenhammer T.R."/>
            <person name="Caufield P.W."/>
            <person name="Cui Y."/>
            <person name="Zhang H."/>
            <person name="O'Toole P.W."/>
        </authorList>
    </citation>
    <scope>NUCLEOTIDE SEQUENCE [LARGE SCALE GENOMIC DNA]</scope>
    <source>
        <strain evidence="2 3">DSM 17757</strain>
    </source>
</reference>